<organism evidence="1 2">
    <name type="scientific">Coniella lustricola</name>
    <dbReference type="NCBI Taxonomy" id="2025994"/>
    <lineage>
        <taxon>Eukaryota</taxon>
        <taxon>Fungi</taxon>
        <taxon>Dikarya</taxon>
        <taxon>Ascomycota</taxon>
        <taxon>Pezizomycotina</taxon>
        <taxon>Sordariomycetes</taxon>
        <taxon>Sordariomycetidae</taxon>
        <taxon>Diaporthales</taxon>
        <taxon>Schizoparmaceae</taxon>
        <taxon>Coniella</taxon>
    </lineage>
</organism>
<dbReference type="Proteomes" id="UP000241462">
    <property type="component" value="Unassembled WGS sequence"/>
</dbReference>
<dbReference type="InParanoid" id="A0A2T3AKF2"/>
<evidence type="ECO:0000313" key="1">
    <source>
        <dbReference type="EMBL" id="PSS00994.1"/>
    </source>
</evidence>
<name>A0A2T3AKF2_9PEZI</name>
<dbReference type="AlphaFoldDB" id="A0A2T3AKF2"/>
<reference evidence="1 2" key="1">
    <citation type="journal article" date="2018" name="Mycol. Prog.">
        <title>Coniella lustricola, a new species from submerged detritus.</title>
        <authorList>
            <person name="Raudabaugh D.B."/>
            <person name="Iturriaga T."/>
            <person name="Carver A."/>
            <person name="Mondo S."/>
            <person name="Pangilinan J."/>
            <person name="Lipzen A."/>
            <person name="He G."/>
            <person name="Amirebrahimi M."/>
            <person name="Grigoriev I.V."/>
            <person name="Miller A.N."/>
        </authorList>
    </citation>
    <scope>NUCLEOTIDE SEQUENCE [LARGE SCALE GENOMIC DNA]</scope>
    <source>
        <strain evidence="1 2">B22-T-1</strain>
    </source>
</reference>
<sequence length="158" mass="18521">MYKGHIFRYHGINARNTCRSTSSPYQERYKKNITGKGIINRLEYSKQRKLERSSRAKKKRVCKMARAWRASASLRSVSWPEPISVCREDQQERPHDGLSQQQVDLFRFHVYGFWHVSVIDGPRGQRRPKPQSRQADMLTRILNMATGLYFVSVFSRSG</sequence>
<proteinExistence type="predicted"/>
<accession>A0A2T3AKF2</accession>
<evidence type="ECO:0000313" key="2">
    <source>
        <dbReference type="Proteomes" id="UP000241462"/>
    </source>
</evidence>
<protein>
    <submittedName>
        <fullName evidence="1">Uncharacterized protein</fullName>
    </submittedName>
</protein>
<keyword evidence="2" id="KW-1185">Reference proteome</keyword>
<gene>
    <name evidence="1" type="ORF">BD289DRAFT_285870</name>
</gene>
<dbReference type="EMBL" id="KZ678380">
    <property type="protein sequence ID" value="PSS00994.1"/>
    <property type="molecule type" value="Genomic_DNA"/>
</dbReference>